<dbReference type="GO" id="GO:0004999">
    <property type="term" value="F:vasoactive intestinal polypeptide receptor activity"/>
    <property type="evidence" value="ECO:0007669"/>
    <property type="project" value="InterPro"/>
</dbReference>
<dbReference type="GO" id="GO:0008528">
    <property type="term" value="F:G protein-coupled peptide receptor activity"/>
    <property type="evidence" value="ECO:0007669"/>
    <property type="project" value="TreeGrafter"/>
</dbReference>
<keyword evidence="1" id="KW-1015">Disulfide bond</keyword>
<dbReference type="InterPro" id="IPR050332">
    <property type="entry name" value="GPCR_2"/>
</dbReference>
<dbReference type="InterPro" id="IPR017983">
    <property type="entry name" value="GPCR_2_secretin-like_CS"/>
</dbReference>
<protein>
    <recommendedName>
        <fullName evidence="2">G-protein coupled receptors family 2 profile 1 domain-containing protein</fullName>
    </recommendedName>
</protein>
<dbReference type="PROSITE" id="PS50227">
    <property type="entry name" value="G_PROTEIN_RECEP_F2_3"/>
    <property type="match status" value="1"/>
</dbReference>
<evidence type="ECO:0000259" key="2">
    <source>
        <dbReference type="PROSITE" id="PS50227"/>
    </source>
</evidence>
<dbReference type="PANTHER" id="PTHR45620:SF24">
    <property type="entry name" value="VASOACTIVE INTESTINAL POLYPEPTIDE RECEPTOR 1"/>
    <property type="match status" value="1"/>
</dbReference>
<sequence length="256" mass="27784">MSQGEGGQVEETLINSDSGAILLASAHSPVGTVTFFSLGRDEEADGGWEVGLQQEECDFMQMIEVQHNQCLEEAQLENETTGCSKMWDNLTCWPATPRGQVVVLACPLIFKLFSPIQDERKAALPQVDSTSHQNLPSDKLNMKYTLAPSDHQPDALVHLAGTVPQESAPGKGHGLRAPSEFLRSGAEEGLQFDERLLEASRPAHPLLQREKSEGVRRAGVQRGSVKIFLVPWEPPVAVRLGDLCRSGPPGQETGPA</sequence>
<dbReference type="PROSITE" id="PS00649">
    <property type="entry name" value="G_PROTEIN_RECEP_F2_1"/>
    <property type="match status" value="1"/>
</dbReference>
<dbReference type="Gene3D" id="4.10.1240.10">
    <property type="entry name" value="GPCR, family 2, extracellular hormone receptor domain"/>
    <property type="match status" value="1"/>
</dbReference>
<dbReference type="SUPFAM" id="SSF111418">
    <property type="entry name" value="Hormone receptor domain"/>
    <property type="match status" value="1"/>
</dbReference>
<dbReference type="PANTHER" id="PTHR45620">
    <property type="entry name" value="PDF RECEPTOR-LIKE PROTEIN-RELATED"/>
    <property type="match status" value="1"/>
</dbReference>
<dbReference type="GO" id="GO:0017046">
    <property type="term" value="F:peptide hormone binding"/>
    <property type="evidence" value="ECO:0007669"/>
    <property type="project" value="TreeGrafter"/>
</dbReference>
<dbReference type="FunFam" id="4.10.1240.10:FF:000016">
    <property type="entry name" value="Vasoactive intestinal peptide receptor 1"/>
    <property type="match status" value="1"/>
</dbReference>
<dbReference type="InterPro" id="IPR001879">
    <property type="entry name" value="GPCR_2_extracellular_dom"/>
</dbReference>
<dbReference type="InterPro" id="IPR001771">
    <property type="entry name" value="GPCR_2_VIP_rcpt_1"/>
</dbReference>
<accession>A0AB34H0B5</accession>
<dbReference type="Pfam" id="PF02793">
    <property type="entry name" value="HRM"/>
    <property type="match status" value="1"/>
</dbReference>
<keyword evidence="4" id="KW-1185">Reference proteome</keyword>
<dbReference type="PRINTS" id="PR01154">
    <property type="entry name" value="VIP1RECEPTOR"/>
</dbReference>
<evidence type="ECO:0000313" key="3">
    <source>
        <dbReference type="EMBL" id="KAJ8784099.1"/>
    </source>
</evidence>
<comment type="caution">
    <text evidence="3">The sequence shown here is derived from an EMBL/GenBank/DDBJ whole genome shotgun (WGS) entry which is preliminary data.</text>
</comment>
<feature type="domain" description="G-protein coupled receptors family 2 profile 1" evidence="2">
    <location>
        <begin position="69"/>
        <end position="118"/>
    </location>
</feature>
<organism evidence="3 4">
    <name type="scientific">Eschrichtius robustus</name>
    <name type="common">California gray whale</name>
    <name type="synonym">Eschrichtius gibbosus</name>
    <dbReference type="NCBI Taxonomy" id="9764"/>
    <lineage>
        <taxon>Eukaryota</taxon>
        <taxon>Metazoa</taxon>
        <taxon>Chordata</taxon>
        <taxon>Craniata</taxon>
        <taxon>Vertebrata</taxon>
        <taxon>Euteleostomi</taxon>
        <taxon>Mammalia</taxon>
        <taxon>Eutheria</taxon>
        <taxon>Laurasiatheria</taxon>
        <taxon>Artiodactyla</taxon>
        <taxon>Whippomorpha</taxon>
        <taxon>Cetacea</taxon>
        <taxon>Mysticeti</taxon>
        <taxon>Eschrichtiidae</taxon>
        <taxon>Eschrichtius</taxon>
    </lineage>
</organism>
<dbReference type="GO" id="GO:0007188">
    <property type="term" value="P:adenylate cyclase-modulating G protein-coupled receptor signaling pathway"/>
    <property type="evidence" value="ECO:0007669"/>
    <property type="project" value="TreeGrafter"/>
</dbReference>
<name>A0AB34H0B5_ESCRO</name>
<dbReference type="AlphaFoldDB" id="A0AB34H0B5"/>
<dbReference type="SMART" id="SM00008">
    <property type="entry name" value="HormR"/>
    <property type="match status" value="1"/>
</dbReference>
<evidence type="ECO:0000256" key="1">
    <source>
        <dbReference type="ARBA" id="ARBA00023157"/>
    </source>
</evidence>
<dbReference type="InterPro" id="IPR036445">
    <property type="entry name" value="GPCR_2_extracell_dom_sf"/>
</dbReference>
<gene>
    <name evidence="3" type="ORF">J1605_008599</name>
</gene>
<proteinExistence type="predicted"/>
<evidence type="ECO:0000313" key="4">
    <source>
        <dbReference type="Proteomes" id="UP001159641"/>
    </source>
</evidence>
<reference evidence="3 4" key="1">
    <citation type="submission" date="2022-11" db="EMBL/GenBank/DDBJ databases">
        <title>Whole genome sequence of Eschrichtius robustus ER-17-0199.</title>
        <authorList>
            <person name="Bruniche-Olsen A."/>
            <person name="Black A.N."/>
            <person name="Fields C.J."/>
            <person name="Walden K."/>
            <person name="Dewoody J.A."/>
        </authorList>
    </citation>
    <scope>NUCLEOTIDE SEQUENCE [LARGE SCALE GENOMIC DNA]</scope>
    <source>
        <strain evidence="3">ER-17-0199</strain>
        <tissue evidence="3">Blubber</tissue>
    </source>
</reference>
<dbReference type="Proteomes" id="UP001159641">
    <property type="component" value="Unassembled WGS sequence"/>
</dbReference>
<dbReference type="GO" id="GO:0005886">
    <property type="term" value="C:plasma membrane"/>
    <property type="evidence" value="ECO:0007669"/>
    <property type="project" value="TreeGrafter"/>
</dbReference>
<dbReference type="EMBL" id="JAIQCJ010002072">
    <property type="protein sequence ID" value="KAJ8784099.1"/>
    <property type="molecule type" value="Genomic_DNA"/>
</dbReference>